<gene>
    <name evidence="1" type="ORF">A5760_23935</name>
</gene>
<evidence type="ECO:0000313" key="2">
    <source>
        <dbReference type="Proteomes" id="UP000091914"/>
    </source>
</evidence>
<organism evidence="1 2">
    <name type="scientific">Mycobacterium colombiense</name>
    <dbReference type="NCBI Taxonomy" id="339268"/>
    <lineage>
        <taxon>Bacteria</taxon>
        <taxon>Bacillati</taxon>
        <taxon>Actinomycetota</taxon>
        <taxon>Actinomycetes</taxon>
        <taxon>Mycobacteriales</taxon>
        <taxon>Mycobacteriaceae</taxon>
        <taxon>Mycobacterium</taxon>
        <taxon>Mycobacterium avium complex (MAC)</taxon>
    </lineage>
</organism>
<dbReference type="Proteomes" id="UP000091914">
    <property type="component" value="Unassembled WGS sequence"/>
</dbReference>
<comment type="caution">
    <text evidence="1">The sequence shown here is derived from an EMBL/GenBank/DDBJ whole genome shotgun (WGS) entry which is preliminary data.</text>
</comment>
<protein>
    <submittedName>
        <fullName evidence="1">Uncharacterized protein</fullName>
    </submittedName>
</protein>
<sequence length="63" mass="7242">MLRRGRRAVTLGHRFPLILIAIGAVSDFVGSQNPELWQRLFRLTIGGMRTTHTYQSASTHRRH</sequence>
<evidence type="ECO:0000313" key="1">
    <source>
        <dbReference type="EMBL" id="OBB88498.1"/>
    </source>
</evidence>
<proteinExistence type="predicted"/>
<accession>A0A1A0VZ35</accession>
<reference evidence="1 2" key="1">
    <citation type="submission" date="2016-06" db="EMBL/GenBank/DDBJ databases">
        <authorList>
            <person name="Kjaerup R.B."/>
            <person name="Dalgaard T.S."/>
            <person name="Juul-Madsen H.R."/>
        </authorList>
    </citation>
    <scope>NUCLEOTIDE SEQUENCE [LARGE SCALE GENOMIC DNA]</scope>
    <source>
        <strain evidence="1 2">852002-51834_SCH5396731</strain>
    </source>
</reference>
<dbReference type="AlphaFoldDB" id="A0A1A0VZ35"/>
<dbReference type="EMBL" id="LZSX01000008">
    <property type="protein sequence ID" value="OBB88498.1"/>
    <property type="molecule type" value="Genomic_DNA"/>
</dbReference>
<name>A0A1A0VZ35_9MYCO</name>
<dbReference type="RefSeq" id="WP_064877313.1">
    <property type="nucleotide sequence ID" value="NZ_LZSX01000008.1"/>
</dbReference>